<protein>
    <submittedName>
        <fullName evidence="1">Uncharacterized protein</fullName>
    </submittedName>
</protein>
<proteinExistence type="predicted"/>
<dbReference type="EMBL" id="JALLKP010000001">
    <property type="protein sequence ID" value="KAK2197392.1"/>
    <property type="molecule type" value="Genomic_DNA"/>
</dbReference>
<dbReference type="GeneID" id="94334690"/>
<gene>
    <name evidence="1" type="ORF">BdWA1_000392</name>
</gene>
<accession>A0AAD9PM91</accession>
<sequence>MTLNDILKHEIVKLNAGQLHLLLTLHETIKQRYPKLSLDFHLVAKSLSKISTQIPKENVGSITSYPQVQKFINYNKGTLSQMYEKFIDYYQRLLYKYRPVAMHVTCMVKCSICLAKSINNPQENFNALLDNVTKLVLLKQCPLDTLAKFVNLCLGLGRVDYQQMQHLFQRLALATIDIYAPLHKVHDEATNVAIKMTGATLEHIEKISMQELLDKLLIHGLLHHNTSTLLLPFLLDAFTRNGMDFSSLKHYWLKCNWEIIPLQALSRQYIEHDAAAKDLYTPTAQKQIDELLSLQLLNVYDSTALVRLGNVSPFARHLPEHPCNHNLLALDKARGH</sequence>
<organism evidence="1 2">
    <name type="scientific">Babesia duncani</name>
    <dbReference type="NCBI Taxonomy" id="323732"/>
    <lineage>
        <taxon>Eukaryota</taxon>
        <taxon>Sar</taxon>
        <taxon>Alveolata</taxon>
        <taxon>Apicomplexa</taxon>
        <taxon>Aconoidasida</taxon>
        <taxon>Piroplasmida</taxon>
        <taxon>Babesiidae</taxon>
        <taxon>Babesia</taxon>
    </lineage>
</organism>
<reference evidence="1" key="1">
    <citation type="journal article" date="2023" name="Nat. Microbiol.">
        <title>Babesia duncani multi-omics identifies virulence factors and drug targets.</title>
        <authorList>
            <person name="Singh P."/>
            <person name="Lonardi S."/>
            <person name="Liang Q."/>
            <person name="Vydyam P."/>
            <person name="Khabirova E."/>
            <person name="Fang T."/>
            <person name="Gihaz S."/>
            <person name="Thekkiniath J."/>
            <person name="Munshi M."/>
            <person name="Abel S."/>
            <person name="Ciampossin L."/>
            <person name="Batugedara G."/>
            <person name="Gupta M."/>
            <person name="Lu X.M."/>
            <person name="Lenz T."/>
            <person name="Chakravarty S."/>
            <person name="Cornillot E."/>
            <person name="Hu Y."/>
            <person name="Ma W."/>
            <person name="Gonzalez L.M."/>
            <person name="Sanchez S."/>
            <person name="Estrada K."/>
            <person name="Sanchez-Flores A."/>
            <person name="Montero E."/>
            <person name="Harb O.S."/>
            <person name="Le Roch K.G."/>
            <person name="Mamoun C.B."/>
        </authorList>
    </citation>
    <scope>NUCLEOTIDE SEQUENCE</scope>
    <source>
        <strain evidence="1">WA1</strain>
    </source>
</reference>
<dbReference type="KEGG" id="bdw:94334690"/>
<comment type="caution">
    <text evidence="1">The sequence shown here is derived from an EMBL/GenBank/DDBJ whole genome shotgun (WGS) entry which is preliminary data.</text>
</comment>
<evidence type="ECO:0000313" key="1">
    <source>
        <dbReference type="EMBL" id="KAK2197392.1"/>
    </source>
</evidence>
<keyword evidence="2" id="KW-1185">Reference proteome</keyword>
<dbReference type="Proteomes" id="UP001214638">
    <property type="component" value="Unassembled WGS sequence"/>
</dbReference>
<dbReference type="RefSeq" id="XP_067804234.1">
    <property type="nucleotide sequence ID" value="XM_067945443.1"/>
</dbReference>
<evidence type="ECO:0000313" key="2">
    <source>
        <dbReference type="Proteomes" id="UP001214638"/>
    </source>
</evidence>
<name>A0AAD9PM91_9APIC</name>
<dbReference type="AlphaFoldDB" id="A0AAD9PM91"/>